<keyword evidence="4" id="KW-1185">Reference proteome</keyword>
<dbReference type="AlphaFoldDB" id="A0A916S3L4"/>
<dbReference type="EMBL" id="BMJB01000004">
    <property type="protein sequence ID" value="GGA79724.1"/>
    <property type="molecule type" value="Genomic_DNA"/>
</dbReference>
<protein>
    <submittedName>
        <fullName evidence="3">Uncharacterized protein</fullName>
    </submittedName>
</protein>
<keyword evidence="2" id="KW-0472">Membrane</keyword>
<feature type="transmembrane region" description="Helical" evidence="2">
    <location>
        <begin position="24"/>
        <end position="46"/>
    </location>
</feature>
<organism evidence="3 4">
    <name type="scientific">Edaphobacter acidisoli</name>
    <dbReference type="NCBI Taxonomy" id="2040573"/>
    <lineage>
        <taxon>Bacteria</taxon>
        <taxon>Pseudomonadati</taxon>
        <taxon>Acidobacteriota</taxon>
        <taxon>Terriglobia</taxon>
        <taxon>Terriglobales</taxon>
        <taxon>Acidobacteriaceae</taxon>
        <taxon>Edaphobacter</taxon>
    </lineage>
</organism>
<comment type="caution">
    <text evidence="3">The sequence shown here is derived from an EMBL/GenBank/DDBJ whole genome shotgun (WGS) entry which is preliminary data.</text>
</comment>
<evidence type="ECO:0000313" key="4">
    <source>
        <dbReference type="Proteomes" id="UP000648801"/>
    </source>
</evidence>
<evidence type="ECO:0000256" key="2">
    <source>
        <dbReference type="SAM" id="Phobius"/>
    </source>
</evidence>
<keyword evidence="2" id="KW-0812">Transmembrane</keyword>
<proteinExistence type="predicted"/>
<gene>
    <name evidence="3" type="ORF">GCM10011507_33670</name>
</gene>
<reference evidence="3" key="1">
    <citation type="journal article" date="2014" name="Int. J. Syst. Evol. Microbiol.">
        <title>Complete genome sequence of Corynebacterium casei LMG S-19264T (=DSM 44701T), isolated from a smear-ripened cheese.</title>
        <authorList>
            <consortium name="US DOE Joint Genome Institute (JGI-PGF)"/>
            <person name="Walter F."/>
            <person name="Albersmeier A."/>
            <person name="Kalinowski J."/>
            <person name="Ruckert C."/>
        </authorList>
    </citation>
    <scope>NUCLEOTIDE SEQUENCE</scope>
    <source>
        <strain evidence="3">CGMCC 1.15447</strain>
    </source>
</reference>
<name>A0A916S3L4_9BACT</name>
<keyword evidence="2" id="KW-1133">Transmembrane helix</keyword>
<dbReference type="Proteomes" id="UP000648801">
    <property type="component" value="Unassembled WGS sequence"/>
</dbReference>
<evidence type="ECO:0000313" key="3">
    <source>
        <dbReference type="EMBL" id="GGA79724.1"/>
    </source>
</evidence>
<sequence length="109" mass="11351">MVYTGAAEVEGLARVLKMLSHRRWLCLVLPIALFAVLLGTTAGVVFHHHAGAAADNCPICHLSHQTVVPAVAHVGNCQLAQTGAGPEPQAGHLVDDSVPRDVPARGPPV</sequence>
<reference evidence="3" key="2">
    <citation type="submission" date="2020-09" db="EMBL/GenBank/DDBJ databases">
        <authorList>
            <person name="Sun Q."/>
            <person name="Zhou Y."/>
        </authorList>
    </citation>
    <scope>NUCLEOTIDE SEQUENCE</scope>
    <source>
        <strain evidence="3">CGMCC 1.15447</strain>
    </source>
</reference>
<feature type="compositionally biased region" description="Basic and acidic residues" evidence="1">
    <location>
        <begin position="93"/>
        <end position="103"/>
    </location>
</feature>
<evidence type="ECO:0000256" key="1">
    <source>
        <dbReference type="SAM" id="MobiDB-lite"/>
    </source>
</evidence>
<accession>A0A916S3L4</accession>
<feature type="region of interest" description="Disordered" evidence="1">
    <location>
        <begin position="83"/>
        <end position="109"/>
    </location>
</feature>